<gene>
    <name evidence="1" type="ORF">P7K49_001130</name>
</gene>
<protein>
    <submittedName>
        <fullName evidence="1">Uncharacterized protein</fullName>
    </submittedName>
</protein>
<name>A0ABQ9WDM0_SAGOE</name>
<dbReference type="EMBL" id="JASSZA010000001">
    <property type="protein sequence ID" value="KAK2119744.1"/>
    <property type="molecule type" value="Genomic_DNA"/>
</dbReference>
<keyword evidence="2" id="KW-1185">Reference proteome</keyword>
<dbReference type="Proteomes" id="UP001266305">
    <property type="component" value="Unassembled WGS sequence"/>
</dbReference>
<evidence type="ECO:0000313" key="2">
    <source>
        <dbReference type="Proteomes" id="UP001266305"/>
    </source>
</evidence>
<comment type="caution">
    <text evidence="1">The sequence shown here is derived from an EMBL/GenBank/DDBJ whole genome shotgun (WGS) entry which is preliminary data.</text>
</comment>
<organism evidence="1 2">
    <name type="scientific">Saguinus oedipus</name>
    <name type="common">Cotton-top tamarin</name>
    <name type="synonym">Oedipomidas oedipus</name>
    <dbReference type="NCBI Taxonomy" id="9490"/>
    <lineage>
        <taxon>Eukaryota</taxon>
        <taxon>Metazoa</taxon>
        <taxon>Chordata</taxon>
        <taxon>Craniata</taxon>
        <taxon>Vertebrata</taxon>
        <taxon>Euteleostomi</taxon>
        <taxon>Mammalia</taxon>
        <taxon>Eutheria</taxon>
        <taxon>Euarchontoglires</taxon>
        <taxon>Primates</taxon>
        <taxon>Haplorrhini</taxon>
        <taxon>Platyrrhini</taxon>
        <taxon>Cebidae</taxon>
        <taxon>Callitrichinae</taxon>
        <taxon>Saguinus</taxon>
    </lineage>
</organism>
<reference evidence="1 2" key="1">
    <citation type="submission" date="2023-05" db="EMBL/GenBank/DDBJ databases">
        <title>B98-5 Cell Line De Novo Hybrid Assembly: An Optical Mapping Approach.</title>
        <authorList>
            <person name="Kananen K."/>
            <person name="Auerbach J.A."/>
            <person name="Kautto E."/>
            <person name="Blachly J.S."/>
        </authorList>
    </citation>
    <scope>NUCLEOTIDE SEQUENCE [LARGE SCALE GENOMIC DNA]</scope>
    <source>
        <strain evidence="1">B95-8</strain>
        <tissue evidence="1">Cell line</tissue>
    </source>
</reference>
<proteinExistence type="predicted"/>
<evidence type="ECO:0000313" key="1">
    <source>
        <dbReference type="EMBL" id="KAK2119744.1"/>
    </source>
</evidence>
<accession>A0ABQ9WDM0</accession>
<sequence>MASFILFESGHLNTPSCTGIALPCANCSSRKAAASWRTEVGALRPADGAREGVTEVHYGGCMLKNEQ</sequence>